<reference evidence="4" key="1">
    <citation type="submission" date="2021-01" db="EMBL/GenBank/DDBJ databases">
        <title>Stenotrophomonas maltophilia.</title>
        <authorList>
            <person name="Yu Y."/>
        </authorList>
    </citation>
    <scope>NUCLEOTIDE SEQUENCE [LARGE SCALE GENOMIC DNA]</scope>
    <source>
        <strain evidence="4">As-6</strain>
    </source>
</reference>
<dbReference type="Proteomes" id="UP000749453">
    <property type="component" value="Unassembled WGS sequence"/>
</dbReference>
<proteinExistence type="predicted"/>
<dbReference type="Proteomes" id="UP000784064">
    <property type="component" value="Unassembled WGS sequence"/>
</dbReference>
<reference evidence="2" key="2">
    <citation type="submission" date="2021-01" db="EMBL/GenBank/DDBJ databases">
        <authorList>
            <person name="Yu Y."/>
        </authorList>
    </citation>
    <scope>NUCLEOTIDE SEQUENCE</scope>
    <source>
        <strain evidence="2">As-5</strain>
        <strain evidence="3">As-6</strain>
    </source>
</reference>
<organism evidence="2 5">
    <name type="scientific">Stenotrophomonas lactitubi</name>
    <dbReference type="NCBI Taxonomy" id="2045214"/>
    <lineage>
        <taxon>Bacteria</taxon>
        <taxon>Pseudomonadati</taxon>
        <taxon>Pseudomonadota</taxon>
        <taxon>Gammaproteobacteria</taxon>
        <taxon>Lysobacterales</taxon>
        <taxon>Lysobacteraceae</taxon>
        <taxon>Stenotrophomonas</taxon>
    </lineage>
</organism>
<feature type="domain" description="Tape measure protein N-terminal" evidence="1">
    <location>
        <begin position="24"/>
        <end position="210"/>
    </location>
</feature>
<comment type="caution">
    <text evidence="2">The sequence shown here is derived from an EMBL/GenBank/DDBJ whole genome shotgun (WGS) entry which is preliminary data.</text>
</comment>
<evidence type="ECO:0000313" key="3">
    <source>
        <dbReference type="EMBL" id="MBM9936533.1"/>
    </source>
</evidence>
<name>A0AAW4GIG3_9GAMM</name>
<evidence type="ECO:0000313" key="2">
    <source>
        <dbReference type="EMBL" id="MBM9913975.1"/>
    </source>
</evidence>
<evidence type="ECO:0000259" key="1">
    <source>
        <dbReference type="Pfam" id="PF20155"/>
    </source>
</evidence>
<gene>
    <name evidence="2" type="ORF">JJW18_10860</name>
    <name evidence="3" type="ORF">JJW19_00110</name>
</gene>
<dbReference type="RefSeq" id="WP_205404927.1">
    <property type="nucleotide sequence ID" value="NZ_JAFFTA010000017.1"/>
</dbReference>
<protein>
    <submittedName>
        <fullName evidence="2">Tape measure protein</fullName>
    </submittedName>
</protein>
<evidence type="ECO:0000313" key="4">
    <source>
        <dbReference type="Proteomes" id="UP000749453"/>
    </source>
</evidence>
<evidence type="ECO:0000313" key="5">
    <source>
        <dbReference type="Proteomes" id="UP000784064"/>
    </source>
</evidence>
<dbReference type="AlphaFoldDB" id="A0AAW4GIG3"/>
<dbReference type="Pfam" id="PF20155">
    <property type="entry name" value="TMP_3"/>
    <property type="match status" value="1"/>
</dbReference>
<keyword evidence="4" id="KW-1185">Reference proteome</keyword>
<dbReference type="InterPro" id="IPR013491">
    <property type="entry name" value="Tape_meas_N"/>
</dbReference>
<dbReference type="EMBL" id="JAFFTA010000017">
    <property type="protein sequence ID" value="MBM9913975.1"/>
    <property type="molecule type" value="Genomic_DNA"/>
</dbReference>
<accession>A0AAW4GIG3</accession>
<dbReference type="NCBIfam" id="TIGR02675">
    <property type="entry name" value="tape_meas_nterm"/>
    <property type="match status" value="1"/>
</dbReference>
<dbReference type="EMBL" id="JAFFTB010000001">
    <property type="protein sequence ID" value="MBM9936533.1"/>
    <property type="molecule type" value="Genomic_DNA"/>
</dbReference>
<sequence>MSAALNVAKGAIGAYVGAQSVAALVSMSDQYANISGRLRLATDGQKAYAAASAEVFAISQRTSTAMDTTATLYARLAQSTAEYGISQQRQLGLTETINRTFAISGASATSAANAITQLTQALAGGVLRAEEFNSVVENSPRLAQALADGMGVGMGELRKQVNDGKVTIDTLVSALESQSAAVEKEFSTIPLTVERAMVQLSNSITKFVGEGSQQLGAGSALAESIAFLARNLEQVDQVVGLLAVAFGGRLVANLVKATAEKIAAAAASRELARQELAAAQAAERAAAGRLSLARAGMLQVNNGIQRLVSAGQKKEVYEL</sequence>